<dbReference type="AlphaFoldDB" id="A0A0N0GN25"/>
<sequence>MKRMQKGFTLIELMIVVAIIGILAAVAIPAYQNYIIRAKVTEGLGLGDAAKTVVADNAANGNALTLGFAVPASTNNVGSVSIFSTGVIGIYYTSTAGSGNLFLNPYYLSGGTSATPGTTISALAVGVIPTDAVQWDCSAEGHSNKGSIGSQGTLPAKYAPANCR</sequence>
<keyword evidence="5" id="KW-0472">Membrane</keyword>
<dbReference type="PANTHER" id="PTHR30093">
    <property type="entry name" value="GENERAL SECRETION PATHWAY PROTEIN G"/>
    <property type="match status" value="1"/>
</dbReference>
<evidence type="ECO:0000256" key="2">
    <source>
        <dbReference type="ARBA" id="ARBA00022481"/>
    </source>
</evidence>
<evidence type="ECO:0000313" key="7">
    <source>
        <dbReference type="Proteomes" id="UP000037939"/>
    </source>
</evidence>
<dbReference type="InterPro" id="IPR045584">
    <property type="entry name" value="Pilin-like"/>
</dbReference>
<dbReference type="SUPFAM" id="SSF54523">
    <property type="entry name" value="Pili subunits"/>
    <property type="match status" value="1"/>
</dbReference>
<evidence type="ECO:0000256" key="4">
    <source>
        <dbReference type="RuleBase" id="RU000389"/>
    </source>
</evidence>
<dbReference type="Pfam" id="PF00114">
    <property type="entry name" value="Pilin"/>
    <property type="match status" value="1"/>
</dbReference>
<comment type="similarity">
    <text evidence="1 4">Belongs to the N-Me-Phe pilin family.</text>
</comment>
<dbReference type="PATRIC" id="fig|857265.3.peg.2975"/>
<comment type="caution">
    <text evidence="6">The sequence shown here is derived from an EMBL/GenBank/DDBJ whole genome shotgun (WGS) entry which is preliminary data.</text>
</comment>
<accession>A0A0N0GN25</accession>
<keyword evidence="2" id="KW-0488">Methylation</keyword>
<reference evidence="6 7" key="1">
    <citation type="submission" date="2015-07" db="EMBL/GenBank/DDBJ databases">
        <title>Draft genome sequence of the Amantichitinum ursilacus IGB-41, a new chitin-degrading bacterium.</title>
        <authorList>
            <person name="Kirstahler P."/>
            <person name="Guenther M."/>
            <person name="Grumaz C."/>
            <person name="Rupp S."/>
            <person name="Zibek S."/>
            <person name="Sohn K."/>
        </authorList>
    </citation>
    <scope>NUCLEOTIDE SEQUENCE [LARGE SCALE GENOMIC DNA]</scope>
    <source>
        <strain evidence="6 7">IGB-41</strain>
    </source>
</reference>
<feature type="transmembrane region" description="Helical" evidence="5">
    <location>
        <begin position="7"/>
        <end position="31"/>
    </location>
</feature>
<dbReference type="InterPro" id="IPR012902">
    <property type="entry name" value="N_methyl_site"/>
</dbReference>
<dbReference type="GO" id="GO:0007155">
    <property type="term" value="P:cell adhesion"/>
    <property type="evidence" value="ECO:0007669"/>
    <property type="project" value="InterPro"/>
</dbReference>
<keyword evidence="4" id="KW-0281">Fimbrium</keyword>
<keyword evidence="7" id="KW-1185">Reference proteome</keyword>
<name>A0A0N0GN25_9NEIS</name>
<keyword evidence="5" id="KW-0812">Transmembrane</keyword>
<dbReference type="Pfam" id="PF07963">
    <property type="entry name" value="N_methyl"/>
    <property type="match status" value="1"/>
</dbReference>
<evidence type="ECO:0000256" key="5">
    <source>
        <dbReference type="SAM" id="Phobius"/>
    </source>
</evidence>
<dbReference type="Gene3D" id="3.30.700.10">
    <property type="entry name" value="Glycoprotein, Type 4 Pilin"/>
    <property type="match status" value="1"/>
</dbReference>
<evidence type="ECO:0000256" key="1">
    <source>
        <dbReference type="ARBA" id="ARBA00005233"/>
    </source>
</evidence>
<dbReference type="RefSeq" id="WP_053938512.1">
    <property type="nucleotide sequence ID" value="NZ_LAQT01000010.1"/>
</dbReference>
<evidence type="ECO:0000256" key="3">
    <source>
        <dbReference type="ARBA" id="ARBA00023157"/>
    </source>
</evidence>
<protein>
    <submittedName>
        <fullName evidence="6">Fimbrial protein</fullName>
    </submittedName>
</protein>
<dbReference type="InterPro" id="IPR001082">
    <property type="entry name" value="Pilin"/>
</dbReference>
<organism evidence="6 7">
    <name type="scientific">Amantichitinum ursilacus</name>
    <dbReference type="NCBI Taxonomy" id="857265"/>
    <lineage>
        <taxon>Bacteria</taxon>
        <taxon>Pseudomonadati</taxon>
        <taxon>Pseudomonadota</taxon>
        <taxon>Betaproteobacteria</taxon>
        <taxon>Neisseriales</taxon>
        <taxon>Chitinibacteraceae</taxon>
        <taxon>Amantichitinum</taxon>
    </lineage>
</organism>
<dbReference type="NCBIfam" id="TIGR02532">
    <property type="entry name" value="IV_pilin_GFxxxE"/>
    <property type="match status" value="1"/>
</dbReference>
<dbReference type="Proteomes" id="UP000037939">
    <property type="component" value="Unassembled WGS sequence"/>
</dbReference>
<proteinExistence type="inferred from homology"/>
<keyword evidence="5" id="KW-1133">Transmembrane helix</keyword>
<dbReference type="GO" id="GO:0009289">
    <property type="term" value="C:pilus"/>
    <property type="evidence" value="ECO:0007669"/>
    <property type="project" value="InterPro"/>
</dbReference>
<dbReference type="OrthoDB" id="8607132at2"/>
<dbReference type="PROSITE" id="PS00409">
    <property type="entry name" value="PROKAR_NTER_METHYL"/>
    <property type="match status" value="1"/>
</dbReference>
<dbReference type="STRING" id="857265.WG78_14455"/>
<keyword evidence="3" id="KW-1015">Disulfide bond</keyword>
<evidence type="ECO:0000313" key="6">
    <source>
        <dbReference type="EMBL" id="KPC52269.1"/>
    </source>
</evidence>
<gene>
    <name evidence="6" type="primary">fimA_4</name>
    <name evidence="6" type="ORF">WG78_14455</name>
</gene>
<dbReference type="PANTHER" id="PTHR30093:SF34">
    <property type="entry name" value="PREPILIN PEPTIDASE-DEPENDENT PROTEIN D"/>
    <property type="match status" value="1"/>
</dbReference>
<dbReference type="EMBL" id="LAQT01000010">
    <property type="protein sequence ID" value="KPC52269.1"/>
    <property type="molecule type" value="Genomic_DNA"/>
</dbReference>